<dbReference type="GO" id="GO:0004497">
    <property type="term" value="F:monooxygenase activity"/>
    <property type="evidence" value="ECO:0007669"/>
    <property type="project" value="InterPro"/>
</dbReference>
<accession>A0A397SXI6</accession>
<keyword evidence="1" id="KW-0812">Transmembrane</keyword>
<dbReference type="InterPro" id="IPR036396">
    <property type="entry name" value="Cyt_P450_sf"/>
</dbReference>
<keyword evidence="1" id="KW-0472">Membrane</keyword>
<reference evidence="2 3" key="1">
    <citation type="submission" date="2018-06" db="EMBL/GenBank/DDBJ databases">
        <title>Comparative genomics reveals the genomic features of Rhizophagus irregularis, R. cerebriforme, R. diaphanum and Gigaspora rosea, and their symbiotic lifestyle signature.</title>
        <authorList>
            <person name="Morin E."/>
            <person name="San Clemente H."/>
            <person name="Chen E.C.H."/>
            <person name="De La Providencia I."/>
            <person name="Hainaut M."/>
            <person name="Kuo A."/>
            <person name="Kohler A."/>
            <person name="Murat C."/>
            <person name="Tang N."/>
            <person name="Roy S."/>
            <person name="Loubradou J."/>
            <person name="Henrissat B."/>
            <person name="Grigoriev I.V."/>
            <person name="Corradi N."/>
            <person name="Roux C."/>
            <person name="Martin F.M."/>
        </authorList>
    </citation>
    <scope>NUCLEOTIDE SEQUENCE [LARGE SCALE GENOMIC DNA]</scope>
    <source>
        <strain evidence="2 3">DAOM 227022</strain>
    </source>
</reference>
<dbReference type="GO" id="GO:0005506">
    <property type="term" value="F:iron ion binding"/>
    <property type="evidence" value="ECO:0007669"/>
    <property type="project" value="InterPro"/>
</dbReference>
<dbReference type="Pfam" id="PF00067">
    <property type="entry name" value="p450"/>
    <property type="match status" value="1"/>
</dbReference>
<dbReference type="GO" id="GO:0016705">
    <property type="term" value="F:oxidoreductase activity, acting on paired donors, with incorporation or reduction of molecular oxygen"/>
    <property type="evidence" value="ECO:0007669"/>
    <property type="project" value="InterPro"/>
</dbReference>
<dbReference type="EMBL" id="QKYT01000222">
    <property type="protein sequence ID" value="RIA89376.1"/>
    <property type="molecule type" value="Genomic_DNA"/>
</dbReference>
<protein>
    <recommendedName>
        <fullName evidence="4">Cytochrome P450</fullName>
    </recommendedName>
</protein>
<evidence type="ECO:0008006" key="4">
    <source>
        <dbReference type="Google" id="ProtNLM"/>
    </source>
</evidence>
<comment type="caution">
    <text evidence="2">The sequence shown here is derived from an EMBL/GenBank/DDBJ whole genome shotgun (WGS) entry which is preliminary data.</text>
</comment>
<dbReference type="Gene3D" id="1.10.630.10">
    <property type="entry name" value="Cytochrome P450"/>
    <property type="match status" value="1"/>
</dbReference>
<evidence type="ECO:0000313" key="3">
    <source>
        <dbReference type="Proteomes" id="UP000265703"/>
    </source>
</evidence>
<dbReference type="InterPro" id="IPR001128">
    <property type="entry name" value="Cyt_P450"/>
</dbReference>
<gene>
    <name evidence="2" type="ORF">C1645_824953</name>
</gene>
<dbReference type="STRING" id="658196.A0A397SXI6"/>
<evidence type="ECO:0000313" key="2">
    <source>
        <dbReference type="EMBL" id="RIA89376.1"/>
    </source>
</evidence>
<keyword evidence="1" id="KW-1133">Transmembrane helix</keyword>
<dbReference type="GO" id="GO:0020037">
    <property type="term" value="F:heme binding"/>
    <property type="evidence" value="ECO:0007669"/>
    <property type="project" value="InterPro"/>
</dbReference>
<dbReference type="AlphaFoldDB" id="A0A397SXI6"/>
<evidence type="ECO:0000256" key="1">
    <source>
        <dbReference type="SAM" id="Phobius"/>
    </source>
</evidence>
<dbReference type="PANTHER" id="PTHR24299">
    <property type="entry name" value="CYTOCHROME P450 FAMILY 1"/>
    <property type="match status" value="1"/>
</dbReference>
<organism evidence="2 3">
    <name type="scientific">Glomus cerebriforme</name>
    <dbReference type="NCBI Taxonomy" id="658196"/>
    <lineage>
        <taxon>Eukaryota</taxon>
        <taxon>Fungi</taxon>
        <taxon>Fungi incertae sedis</taxon>
        <taxon>Mucoromycota</taxon>
        <taxon>Glomeromycotina</taxon>
        <taxon>Glomeromycetes</taxon>
        <taxon>Glomerales</taxon>
        <taxon>Glomeraceae</taxon>
        <taxon>Glomus</taxon>
    </lineage>
</organism>
<proteinExistence type="predicted"/>
<name>A0A397SXI6_9GLOM</name>
<dbReference type="Proteomes" id="UP000265703">
    <property type="component" value="Unassembled WGS sequence"/>
</dbReference>
<feature type="non-terminal residue" evidence="2">
    <location>
        <position position="91"/>
    </location>
</feature>
<dbReference type="OrthoDB" id="1470350at2759"/>
<keyword evidence="3" id="KW-1185">Reference proteome</keyword>
<feature type="transmembrane region" description="Helical" evidence="1">
    <location>
        <begin position="6"/>
        <end position="27"/>
    </location>
</feature>
<sequence length="91" mass="10262">MAVLNIINSILYGLIKIIPTFIIIYIIKYYLTWYTRENPIPGPIPLPLIGNLHQIGKDMGKGALKLQQKYGDIFEVSLGSTRAIFISRADL</sequence>
<dbReference type="SUPFAM" id="SSF48264">
    <property type="entry name" value="Cytochrome P450"/>
    <property type="match status" value="1"/>
</dbReference>